<keyword evidence="6" id="KW-1185">Reference proteome</keyword>
<evidence type="ECO:0000256" key="2">
    <source>
        <dbReference type="ARBA" id="ARBA00022679"/>
    </source>
</evidence>
<evidence type="ECO:0000256" key="3">
    <source>
        <dbReference type="ARBA" id="ARBA00022777"/>
    </source>
</evidence>
<evidence type="ECO:0000313" key="5">
    <source>
        <dbReference type="EMBL" id="OJG17422.1"/>
    </source>
</evidence>
<evidence type="ECO:0000256" key="1">
    <source>
        <dbReference type="ARBA" id="ARBA00009156"/>
    </source>
</evidence>
<protein>
    <recommendedName>
        <fullName evidence="4">Carbohydrate kinase FGGY C-terminal domain-containing protein</fullName>
    </recommendedName>
</protein>
<accession>A0A1L8RCK4</accession>
<dbReference type="Gene3D" id="3.30.420.40">
    <property type="match status" value="1"/>
</dbReference>
<comment type="caution">
    <text evidence="5">The sequence shown here is derived from an EMBL/GenBank/DDBJ whole genome shotgun (WGS) entry which is preliminary data.</text>
</comment>
<name>A0A1L8RCK4_9ENTE</name>
<gene>
    <name evidence="5" type="ORF">RU97_GL000608</name>
</gene>
<dbReference type="SUPFAM" id="SSF53067">
    <property type="entry name" value="Actin-like ATPase domain"/>
    <property type="match status" value="1"/>
</dbReference>
<dbReference type="InterPro" id="IPR043129">
    <property type="entry name" value="ATPase_NBD"/>
</dbReference>
<dbReference type="PANTHER" id="PTHR43095">
    <property type="entry name" value="SUGAR KINASE"/>
    <property type="match status" value="1"/>
</dbReference>
<dbReference type="EMBL" id="JXKH01000010">
    <property type="protein sequence ID" value="OJG17422.1"/>
    <property type="molecule type" value="Genomic_DNA"/>
</dbReference>
<dbReference type="GO" id="GO:0016301">
    <property type="term" value="F:kinase activity"/>
    <property type="evidence" value="ECO:0007669"/>
    <property type="project" value="UniProtKB-KW"/>
</dbReference>
<reference evidence="5 6" key="1">
    <citation type="submission" date="2014-12" db="EMBL/GenBank/DDBJ databases">
        <title>Draft genome sequences of 29 type strains of Enterococci.</title>
        <authorList>
            <person name="Zhong Z."/>
            <person name="Sun Z."/>
            <person name="Liu W."/>
            <person name="Zhang W."/>
            <person name="Zhang H."/>
        </authorList>
    </citation>
    <scope>NUCLEOTIDE SEQUENCE [LARGE SCALE GENOMIC DNA]</scope>
    <source>
        <strain evidence="5 6">DSM 17029</strain>
    </source>
</reference>
<keyword evidence="2" id="KW-0808">Transferase</keyword>
<dbReference type="Proteomes" id="UP000181884">
    <property type="component" value="Unassembled WGS sequence"/>
</dbReference>
<proteinExistence type="inferred from homology"/>
<sequence>MIYETDKNLTELGKYHHFNSIISNVNYKMDVTLAAEYSLECFKRIVAPEESFETFTELAEQSPVGSRGINFLPYLFEERNPYFDPTLSESLIGLRAYHNRDDIVRSIMKGIVFSLKNVYENMDDKQSKSIETFRITGGITKNPFWLQLFADVFQIEIEVLNFGKGPPSIWCNVPCNSWEK</sequence>
<organism evidence="5 6">
    <name type="scientific">Enterococcus canis</name>
    <dbReference type="NCBI Taxonomy" id="214095"/>
    <lineage>
        <taxon>Bacteria</taxon>
        <taxon>Bacillati</taxon>
        <taxon>Bacillota</taxon>
        <taxon>Bacilli</taxon>
        <taxon>Lactobacillales</taxon>
        <taxon>Enterococcaceae</taxon>
        <taxon>Enterococcus</taxon>
    </lineage>
</organism>
<dbReference type="PANTHER" id="PTHR43095:SF5">
    <property type="entry name" value="XYLULOSE KINASE"/>
    <property type="match status" value="1"/>
</dbReference>
<dbReference type="Pfam" id="PF02782">
    <property type="entry name" value="FGGY_C"/>
    <property type="match status" value="1"/>
</dbReference>
<dbReference type="AlphaFoldDB" id="A0A1L8RCK4"/>
<dbReference type="InterPro" id="IPR050406">
    <property type="entry name" value="FGGY_Carb_Kinase"/>
</dbReference>
<evidence type="ECO:0000259" key="4">
    <source>
        <dbReference type="Pfam" id="PF02782"/>
    </source>
</evidence>
<dbReference type="GO" id="GO:0005975">
    <property type="term" value="P:carbohydrate metabolic process"/>
    <property type="evidence" value="ECO:0007669"/>
    <property type="project" value="InterPro"/>
</dbReference>
<evidence type="ECO:0000313" key="6">
    <source>
        <dbReference type="Proteomes" id="UP000181884"/>
    </source>
</evidence>
<keyword evidence="3" id="KW-0418">Kinase</keyword>
<feature type="domain" description="Carbohydrate kinase FGGY C-terminal" evidence="4">
    <location>
        <begin position="40"/>
        <end position="161"/>
    </location>
</feature>
<comment type="similarity">
    <text evidence="1">Belongs to the FGGY kinase family.</text>
</comment>
<dbReference type="RefSeq" id="WP_010744395.1">
    <property type="nucleotide sequence ID" value="NZ_JXKH01000010.1"/>
</dbReference>
<dbReference type="InterPro" id="IPR018485">
    <property type="entry name" value="FGGY_C"/>
</dbReference>
<dbReference type="STRING" id="214095.RU97_GL000608"/>